<reference evidence="1 2" key="1">
    <citation type="journal article" date="2023" name="Life. Sci Alliance">
        <title>Evolutionary insights into 3D genome organization and epigenetic landscape of Vigna mungo.</title>
        <authorList>
            <person name="Junaid A."/>
            <person name="Singh B."/>
            <person name="Bhatia S."/>
        </authorList>
    </citation>
    <scope>NUCLEOTIDE SEQUENCE [LARGE SCALE GENOMIC DNA]</scope>
    <source>
        <strain evidence="1">Urdbean</strain>
    </source>
</reference>
<evidence type="ECO:0000313" key="2">
    <source>
        <dbReference type="Proteomes" id="UP001374535"/>
    </source>
</evidence>
<name>A0AAQ3NUD9_VIGMU</name>
<dbReference type="EMBL" id="CP144698">
    <property type="protein sequence ID" value="WVZ16661.1"/>
    <property type="molecule type" value="Genomic_DNA"/>
</dbReference>
<accession>A0AAQ3NUD9</accession>
<keyword evidence="2" id="KW-1185">Reference proteome</keyword>
<dbReference type="AlphaFoldDB" id="A0AAQ3NUD9"/>
<protein>
    <submittedName>
        <fullName evidence="1">Uncharacterized protein</fullName>
    </submittedName>
</protein>
<dbReference type="Proteomes" id="UP001374535">
    <property type="component" value="Chromosome 3"/>
</dbReference>
<organism evidence="1 2">
    <name type="scientific">Vigna mungo</name>
    <name type="common">Black gram</name>
    <name type="synonym">Phaseolus mungo</name>
    <dbReference type="NCBI Taxonomy" id="3915"/>
    <lineage>
        <taxon>Eukaryota</taxon>
        <taxon>Viridiplantae</taxon>
        <taxon>Streptophyta</taxon>
        <taxon>Embryophyta</taxon>
        <taxon>Tracheophyta</taxon>
        <taxon>Spermatophyta</taxon>
        <taxon>Magnoliopsida</taxon>
        <taxon>eudicotyledons</taxon>
        <taxon>Gunneridae</taxon>
        <taxon>Pentapetalae</taxon>
        <taxon>rosids</taxon>
        <taxon>fabids</taxon>
        <taxon>Fabales</taxon>
        <taxon>Fabaceae</taxon>
        <taxon>Papilionoideae</taxon>
        <taxon>50 kb inversion clade</taxon>
        <taxon>NPAAA clade</taxon>
        <taxon>indigoferoid/millettioid clade</taxon>
        <taxon>Phaseoleae</taxon>
        <taxon>Vigna</taxon>
    </lineage>
</organism>
<proteinExistence type="predicted"/>
<evidence type="ECO:0000313" key="1">
    <source>
        <dbReference type="EMBL" id="WVZ16661.1"/>
    </source>
</evidence>
<sequence length="120" mass="13598">MMVEKREINDDGHLMLHAKELVQHDVGALNEIGGGGETLAHAEDVVGEDASDNGVLGFLLLTSRPWCSRRHTNCEVATTREPLDVEARRSQTKMKLESEEWREVEISHGGRKWRKTYVVF</sequence>
<gene>
    <name evidence="1" type="ORF">V8G54_009643</name>
</gene>